<dbReference type="Gene3D" id="3.30.110.30">
    <property type="entry name" value="C-terminal domain of ProRS"/>
    <property type="match status" value="1"/>
</dbReference>
<dbReference type="GO" id="GO:0005524">
    <property type="term" value="F:ATP binding"/>
    <property type="evidence" value="ECO:0007669"/>
    <property type="project" value="InterPro"/>
</dbReference>
<dbReference type="PANTHER" id="PTHR43382">
    <property type="entry name" value="PROLYL-TRNA SYNTHETASE"/>
    <property type="match status" value="1"/>
</dbReference>
<keyword evidence="2" id="KW-0648">Protein biosynthesis</keyword>
<dbReference type="PANTHER" id="PTHR43382:SF2">
    <property type="entry name" value="BIFUNCTIONAL GLUTAMATE_PROLINE--TRNA LIGASE"/>
    <property type="match status" value="1"/>
</dbReference>
<evidence type="ECO:0000256" key="1">
    <source>
        <dbReference type="ARBA" id="ARBA00012831"/>
    </source>
</evidence>
<dbReference type="GO" id="GO:0006433">
    <property type="term" value="P:prolyl-tRNA aminoacylation"/>
    <property type="evidence" value="ECO:0007669"/>
    <property type="project" value="InterPro"/>
</dbReference>
<dbReference type="InterPro" id="IPR017449">
    <property type="entry name" value="Pro-tRNA_synth_II"/>
</dbReference>
<dbReference type="AlphaFoldDB" id="A0A7Y2H142"/>
<dbReference type="GO" id="GO:0005737">
    <property type="term" value="C:cytoplasm"/>
    <property type="evidence" value="ECO:0007669"/>
    <property type="project" value="InterPro"/>
</dbReference>
<evidence type="ECO:0000256" key="2">
    <source>
        <dbReference type="ARBA" id="ARBA00022917"/>
    </source>
</evidence>
<dbReference type="EC" id="6.1.1.15" evidence="1"/>
<keyword evidence="3" id="KW-0030">Aminoacyl-tRNA synthetase</keyword>
<comment type="caution">
    <text evidence="5">The sequence shown here is derived from an EMBL/GenBank/DDBJ whole genome shotgun (WGS) entry which is preliminary data.</text>
</comment>
<reference evidence="5 6" key="1">
    <citation type="submission" date="2020-03" db="EMBL/GenBank/DDBJ databases">
        <title>Metabolic flexibility allows generalist bacteria to become dominant in a frequently disturbed ecosystem.</title>
        <authorList>
            <person name="Chen Y.-J."/>
            <person name="Leung P.M."/>
            <person name="Bay S.K."/>
            <person name="Hugenholtz P."/>
            <person name="Kessler A.J."/>
            <person name="Shelley G."/>
            <person name="Waite D.W."/>
            <person name="Cook P.L."/>
            <person name="Greening C."/>
        </authorList>
    </citation>
    <scope>NUCLEOTIDE SEQUENCE [LARGE SCALE GENOMIC DNA]</scope>
    <source>
        <strain evidence="5">SS_bin_28</strain>
    </source>
</reference>
<dbReference type="InterPro" id="IPR004154">
    <property type="entry name" value="Anticodon-bd"/>
</dbReference>
<evidence type="ECO:0000256" key="3">
    <source>
        <dbReference type="ARBA" id="ARBA00023146"/>
    </source>
</evidence>
<dbReference type="InterPro" id="IPR036621">
    <property type="entry name" value="Anticodon-bd_dom_sf"/>
</dbReference>
<dbReference type="SUPFAM" id="SSF64586">
    <property type="entry name" value="C-terminal domain of ProRS"/>
    <property type="match status" value="1"/>
</dbReference>
<dbReference type="SUPFAM" id="SSF52954">
    <property type="entry name" value="Class II aaRS ABD-related"/>
    <property type="match status" value="1"/>
</dbReference>
<dbReference type="Proteomes" id="UP000547674">
    <property type="component" value="Unassembled WGS sequence"/>
</dbReference>
<dbReference type="GO" id="GO:0017101">
    <property type="term" value="C:aminoacyl-tRNA synthetase multienzyme complex"/>
    <property type="evidence" value="ECO:0007669"/>
    <property type="project" value="TreeGrafter"/>
</dbReference>
<dbReference type="SMART" id="SM00946">
    <property type="entry name" value="ProRS-C_1"/>
    <property type="match status" value="1"/>
</dbReference>
<keyword evidence="5" id="KW-0436">Ligase</keyword>
<dbReference type="InterPro" id="IPR004499">
    <property type="entry name" value="Pro-tRNA-ligase_IIa_arc-type"/>
</dbReference>
<organism evidence="5 6">
    <name type="scientific">Eiseniibacteriota bacterium</name>
    <dbReference type="NCBI Taxonomy" id="2212470"/>
    <lineage>
        <taxon>Bacteria</taxon>
        <taxon>Candidatus Eiseniibacteriota</taxon>
    </lineage>
</organism>
<dbReference type="EMBL" id="JABDJR010000027">
    <property type="protein sequence ID" value="NNF05288.1"/>
    <property type="molecule type" value="Genomic_DNA"/>
</dbReference>
<dbReference type="InterPro" id="IPR016061">
    <property type="entry name" value="Pro-tRNA_ligase_II_C"/>
</dbReference>
<evidence type="ECO:0000313" key="6">
    <source>
        <dbReference type="Proteomes" id="UP000547674"/>
    </source>
</evidence>
<name>A0A7Y2H142_UNCEI</name>
<feature type="domain" description="Proline-tRNA ligase class II C-terminal" evidence="4">
    <location>
        <begin position="143"/>
        <end position="209"/>
    </location>
</feature>
<evidence type="ECO:0000313" key="5">
    <source>
        <dbReference type="EMBL" id="NNF05288.1"/>
    </source>
</evidence>
<evidence type="ECO:0000259" key="4">
    <source>
        <dbReference type="SMART" id="SM00946"/>
    </source>
</evidence>
<dbReference type="GO" id="GO:0004827">
    <property type="term" value="F:proline-tRNA ligase activity"/>
    <property type="evidence" value="ECO:0007669"/>
    <property type="project" value="UniProtKB-EC"/>
</dbReference>
<dbReference type="Pfam" id="PF03129">
    <property type="entry name" value="HGTP_anticodon"/>
    <property type="match status" value="1"/>
</dbReference>
<dbReference type="Gene3D" id="3.40.50.800">
    <property type="entry name" value="Anticodon-binding domain"/>
    <property type="match status" value="1"/>
</dbReference>
<accession>A0A7Y2H142</accession>
<sequence>AHSDDKGLVVPPKLAPIHGVVVPIWMKDHQVDDMLKAGQELFNKLQETYPGLDFELDDRRQQKAGVKFAQWEQKGVPVRLELGPRDLEKGQVVVVRRDTGEKEFMSQDEAIAKFGELMTTIQSDLYEKAKAFREENTHLVDDYETFKSSLEEKGGFYLAHWDGTDETEAKVQAETKATIRAIPFGDTEEGKCMVTGKPSKQRVVFAKAY</sequence>
<gene>
    <name evidence="5" type="ORF">HKN21_00875</name>
</gene>
<dbReference type="Pfam" id="PF09180">
    <property type="entry name" value="ProRS-C_1"/>
    <property type="match status" value="1"/>
</dbReference>
<proteinExistence type="predicted"/>
<dbReference type="CDD" id="cd00862">
    <property type="entry name" value="ProRS_anticodon_zinc"/>
    <property type="match status" value="1"/>
</dbReference>
<protein>
    <recommendedName>
        <fullName evidence="1">proline--tRNA ligase</fullName>
        <ecNumber evidence="1">6.1.1.15</ecNumber>
    </recommendedName>
</protein>
<feature type="non-terminal residue" evidence="5">
    <location>
        <position position="1"/>
    </location>
</feature>